<dbReference type="InterPro" id="IPR033728">
    <property type="entry name" value="ThrRS_core"/>
</dbReference>
<dbReference type="PANTHER" id="PTHR11451">
    <property type="entry name" value="THREONINE-TRNA LIGASE"/>
    <property type="match status" value="1"/>
</dbReference>
<evidence type="ECO:0000256" key="10">
    <source>
        <dbReference type="ARBA" id="ARBA00031900"/>
    </source>
</evidence>
<dbReference type="Proteomes" id="UP001302812">
    <property type="component" value="Unassembled WGS sequence"/>
</dbReference>
<evidence type="ECO:0000256" key="4">
    <source>
        <dbReference type="ARBA" id="ARBA00022490"/>
    </source>
</evidence>
<dbReference type="RefSeq" id="XP_064665770.1">
    <property type="nucleotide sequence ID" value="XM_064818663.1"/>
</dbReference>
<evidence type="ECO:0000256" key="6">
    <source>
        <dbReference type="ARBA" id="ARBA00022741"/>
    </source>
</evidence>
<dbReference type="Pfam" id="PF02824">
    <property type="entry name" value="TGS"/>
    <property type="match status" value="1"/>
</dbReference>
<feature type="domain" description="TGS" evidence="14">
    <location>
        <begin position="49"/>
        <end position="112"/>
    </location>
</feature>
<dbReference type="FunFam" id="3.30.980.10:FF:000005">
    <property type="entry name" value="Threonyl-tRNA synthetase, mitochondrial"/>
    <property type="match status" value="1"/>
</dbReference>
<dbReference type="InterPro" id="IPR012947">
    <property type="entry name" value="tRNA_SAD"/>
</dbReference>
<dbReference type="InterPro" id="IPR045864">
    <property type="entry name" value="aa-tRNA-synth_II/BPL/LPL"/>
</dbReference>
<dbReference type="InterPro" id="IPR004154">
    <property type="entry name" value="Anticodon-bd"/>
</dbReference>
<organism evidence="15 16">
    <name type="scientific">Canariomyces notabilis</name>
    <dbReference type="NCBI Taxonomy" id="2074819"/>
    <lineage>
        <taxon>Eukaryota</taxon>
        <taxon>Fungi</taxon>
        <taxon>Dikarya</taxon>
        <taxon>Ascomycota</taxon>
        <taxon>Pezizomycotina</taxon>
        <taxon>Sordariomycetes</taxon>
        <taxon>Sordariomycetidae</taxon>
        <taxon>Sordariales</taxon>
        <taxon>Chaetomiaceae</taxon>
        <taxon>Canariomyces</taxon>
    </lineage>
</organism>
<evidence type="ECO:0000313" key="16">
    <source>
        <dbReference type="Proteomes" id="UP001302812"/>
    </source>
</evidence>
<dbReference type="HAMAP" id="MF_00184">
    <property type="entry name" value="Thr_tRNA_synth"/>
    <property type="match status" value="1"/>
</dbReference>
<evidence type="ECO:0000256" key="9">
    <source>
        <dbReference type="ARBA" id="ARBA00023146"/>
    </source>
</evidence>
<dbReference type="InterPro" id="IPR006195">
    <property type="entry name" value="aa-tRNA-synth_II"/>
</dbReference>
<dbReference type="SUPFAM" id="SSF55681">
    <property type="entry name" value="Class II aaRS and biotin synthetases"/>
    <property type="match status" value="1"/>
</dbReference>
<keyword evidence="5" id="KW-0436">Ligase</keyword>
<comment type="similarity">
    <text evidence="2">Belongs to the class-II aminoacyl-tRNA synthetase family.</text>
</comment>
<dbReference type="InterPro" id="IPR047246">
    <property type="entry name" value="ThrRS_anticodon"/>
</dbReference>
<dbReference type="AlphaFoldDB" id="A0AAN6QH83"/>
<dbReference type="EC" id="6.1.1.3" evidence="3"/>
<dbReference type="GO" id="GO:0004829">
    <property type="term" value="F:threonine-tRNA ligase activity"/>
    <property type="evidence" value="ECO:0007669"/>
    <property type="project" value="UniProtKB-EC"/>
</dbReference>
<dbReference type="PROSITE" id="PS50862">
    <property type="entry name" value="AA_TRNA_LIGASE_II"/>
    <property type="match status" value="1"/>
</dbReference>
<accession>A0AAN6QH83</accession>
<dbReference type="CDD" id="cd00771">
    <property type="entry name" value="ThrRS_core"/>
    <property type="match status" value="1"/>
</dbReference>
<dbReference type="InterPro" id="IPR002320">
    <property type="entry name" value="Thr-tRNA-ligase_IIa"/>
</dbReference>
<dbReference type="Pfam" id="PF00587">
    <property type="entry name" value="tRNA-synt_2b"/>
    <property type="match status" value="1"/>
</dbReference>
<keyword evidence="8" id="KW-0648">Protein biosynthesis</keyword>
<gene>
    <name evidence="15" type="ORF">N656DRAFT_832531</name>
</gene>
<dbReference type="GO" id="GO:0005524">
    <property type="term" value="F:ATP binding"/>
    <property type="evidence" value="ECO:0007669"/>
    <property type="project" value="UniProtKB-KW"/>
</dbReference>
<reference evidence="15" key="2">
    <citation type="submission" date="2023-05" db="EMBL/GenBank/DDBJ databases">
        <authorList>
            <consortium name="Lawrence Berkeley National Laboratory"/>
            <person name="Steindorff A."/>
            <person name="Hensen N."/>
            <person name="Bonometti L."/>
            <person name="Westerberg I."/>
            <person name="Brannstrom I.O."/>
            <person name="Guillou S."/>
            <person name="Cros-Aarteil S."/>
            <person name="Calhoun S."/>
            <person name="Haridas S."/>
            <person name="Kuo A."/>
            <person name="Mondo S."/>
            <person name="Pangilinan J."/>
            <person name="Riley R."/>
            <person name="Labutti K."/>
            <person name="Andreopoulos B."/>
            <person name="Lipzen A."/>
            <person name="Chen C."/>
            <person name="Yanf M."/>
            <person name="Daum C."/>
            <person name="Ng V."/>
            <person name="Clum A."/>
            <person name="Ohm R."/>
            <person name="Martin F."/>
            <person name="Silar P."/>
            <person name="Natvig D."/>
            <person name="Lalanne C."/>
            <person name="Gautier V."/>
            <person name="Ament-Velasquez S.L."/>
            <person name="Kruys A."/>
            <person name="Hutchinson M.I."/>
            <person name="Powell A.J."/>
            <person name="Barry K."/>
            <person name="Miller A.N."/>
            <person name="Grigoriev I.V."/>
            <person name="Debuchy R."/>
            <person name="Gladieux P."/>
            <person name="Thoren M.H."/>
            <person name="Johannesson H."/>
        </authorList>
    </citation>
    <scope>NUCLEOTIDE SEQUENCE</scope>
    <source>
        <strain evidence="15">CBS 508.74</strain>
    </source>
</reference>
<dbReference type="PROSITE" id="PS51880">
    <property type="entry name" value="TGS"/>
    <property type="match status" value="1"/>
</dbReference>
<evidence type="ECO:0000256" key="11">
    <source>
        <dbReference type="ARBA" id="ARBA00049515"/>
    </source>
</evidence>
<protein>
    <recommendedName>
        <fullName evidence="3">threonine--tRNA ligase</fullName>
        <ecNumber evidence="3">6.1.1.3</ecNumber>
    </recommendedName>
    <alternativeName>
        <fullName evidence="10">Threonyl-tRNA synthetase</fullName>
    </alternativeName>
</protein>
<proteinExistence type="inferred from homology"/>
<comment type="subcellular location">
    <subcellularLocation>
        <location evidence="1">Cytoplasm</location>
    </subcellularLocation>
</comment>
<dbReference type="CDD" id="cd00860">
    <property type="entry name" value="ThrRS_anticodon"/>
    <property type="match status" value="1"/>
</dbReference>
<evidence type="ECO:0000256" key="8">
    <source>
        <dbReference type="ARBA" id="ARBA00022917"/>
    </source>
</evidence>
<dbReference type="SUPFAM" id="SSF55186">
    <property type="entry name" value="ThrRS/AlaRS common domain"/>
    <property type="match status" value="1"/>
</dbReference>
<evidence type="ECO:0000256" key="3">
    <source>
        <dbReference type="ARBA" id="ARBA00013163"/>
    </source>
</evidence>
<keyword evidence="16" id="KW-1185">Reference proteome</keyword>
<dbReference type="PANTHER" id="PTHR11451:SF46">
    <property type="entry name" value="THREONINE--TRNA LIGASE"/>
    <property type="match status" value="1"/>
</dbReference>
<dbReference type="Pfam" id="PF07973">
    <property type="entry name" value="tRNA_SAD"/>
    <property type="match status" value="1"/>
</dbReference>
<evidence type="ECO:0000256" key="12">
    <source>
        <dbReference type="SAM" id="MobiDB-lite"/>
    </source>
</evidence>
<dbReference type="InterPro" id="IPR012676">
    <property type="entry name" value="TGS-like"/>
</dbReference>
<comment type="catalytic activity">
    <reaction evidence="11">
        <text>tRNA(Thr) + L-threonine + ATP = L-threonyl-tRNA(Thr) + AMP + diphosphate + H(+)</text>
        <dbReference type="Rhea" id="RHEA:24624"/>
        <dbReference type="Rhea" id="RHEA-COMP:9670"/>
        <dbReference type="Rhea" id="RHEA-COMP:9704"/>
        <dbReference type="ChEBI" id="CHEBI:15378"/>
        <dbReference type="ChEBI" id="CHEBI:30616"/>
        <dbReference type="ChEBI" id="CHEBI:33019"/>
        <dbReference type="ChEBI" id="CHEBI:57926"/>
        <dbReference type="ChEBI" id="CHEBI:78442"/>
        <dbReference type="ChEBI" id="CHEBI:78534"/>
        <dbReference type="ChEBI" id="CHEBI:456215"/>
        <dbReference type="EC" id="6.1.1.3"/>
    </reaction>
</comment>
<evidence type="ECO:0000256" key="2">
    <source>
        <dbReference type="ARBA" id="ARBA00008226"/>
    </source>
</evidence>
<dbReference type="InterPro" id="IPR036621">
    <property type="entry name" value="Anticodon-bd_dom_sf"/>
</dbReference>
<dbReference type="PRINTS" id="PR01047">
    <property type="entry name" value="TRNASYNTHTHR"/>
</dbReference>
<dbReference type="GO" id="GO:0006435">
    <property type="term" value="P:threonyl-tRNA aminoacylation"/>
    <property type="evidence" value="ECO:0007669"/>
    <property type="project" value="InterPro"/>
</dbReference>
<name>A0AAN6QH83_9PEZI</name>
<dbReference type="SUPFAM" id="SSF52954">
    <property type="entry name" value="Class II aaRS ABD-related"/>
    <property type="match status" value="1"/>
</dbReference>
<keyword evidence="4" id="KW-0963">Cytoplasm</keyword>
<dbReference type="Gene3D" id="3.30.930.10">
    <property type="entry name" value="Bira Bifunctional Protein, Domain 2"/>
    <property type="match status" value="1"/>
</dbReference>
<dbReference type="Gene3D" id="3.30.980.10">
    <property type="entry name" value="Threonyl-trna Synthetase, Chain A, domain 2"/>
    <property type="match status" value="1"/>
</dbReference>
<dbReference type="InterPro" id="IPR004095">
    <property type="entry name" value="TGS"/>
</dbReference>
<comment type="caution">
    <text evidence="15">The sequence shown here is derived from an EMBL/GenBank/DDBJ whole genome shotgun (WGS) entry which is preliminary data.</text>
</comment>
<sequence length="779" mass="88580">MKEKKTPVAAADAGPIELQPPPAFMQQRIELFDRLYKEQQEELARKPRHEIQITMPDGTVKPGKAYETTPAEIAKGISNSLYKRTVVARIDGDQLWDLERPLEKSCKLELLDFNDDQGRFVFWHSSAHILGEACERRFGCSVCIGPPVDNGFYYEMALPDGGAVHATDYAPLEAIVGKIVKEKQPFQRLEMSKEDLLKMFAYNKYKQHIIKDKIPDGTRTTVYRNGPLIDLCRGPHVPDTGRIEAFAIMKNSSSYFLGDANNDSLQRIYGVSFPDKKQMAAHKKFLEEAAKRDHRLIGKQQELWYFEECSPGSAMWLPHGMRIHNAIMDYLREEYWKRGYDEVMTPNMFNVALWEQSGHLAHYKEDMFLLDVDKEQFGLKPMNCPAHAMMFRHRERSHKELPLRFADFGVLHRNEASGALSGLTRVRRFQQDDAHIFCREDQIKEEVADLFDFLSSFYGTLGLTFKLKLSTRPDKYMGEIETWDRAEARLKEALDDFAAAGGVKWELNPGDGAFYGPKIDIAILDCLNRAWQCATIQLDFQQPINFSLEYQTAEGAHKDQAKADAADPSLAPAPIPAPEAAADEKKDGKEKKKPLLVKKPLTPGCARPVMIHRAMAGSIERFAAILAEHFAGKWPFWLSPRQVIVIPVGMAFLGYAKEVAQVLKKERIHVGTFAVFPDSAFLAVLTFSLQTDVDSSGNTLQKKIRNGQLAQYNFCFVVGDDEMRNRKVNIRYRDDTSTQARDVPYDLDEAVEKLRKLKADRGMYNPFPPHQKEAKAENA</sequence>
<evidence type="ECO:0000313" key="15">
    <source>
        <dbReference type="EMBL" id="KAK4108200.1"/>
    </source>
</evidence>
<evidence type="ECO:0000259" key="13">
    <source>
        <dbReference type="PROSITE" id="PS50862"/>
    </source>
</evidence>
<dbReference type="CDD" id="cd01667">
    <property type="entry name" value="TGS_ThrRS"/>
    <property type="match status" value="1"/>
</dbReference>
<feature type="region of interest" description="Disordered" evidence="12">
    <location>
        <begin position="557"/>
        <end position="593"/>
    </location>
</feature>
<dbReference type="NCBIfam" id="TIGR00418">
    <property type="entry name" value="thrS"/>
    <property type="match status" value="1"/>
</dbReference>
<evidence type="ECO:0000259" key="14">
    <source>
        <dbReference type="PROSITE" id="PS51880"/>
    </source>
</evidence>
<feature type="domain" description="Aminoacyl-transfer RNA synthetases class-II family profile" evidence="13">
    <location>
        <begin position="318"/>
        <end position="635"/>
    </location>
</feature>
<dbReference type="Gene3D" id="3.10.20.30">
    <property type="match status" value="1"/>
</dbReference>
<keyword evidence="6" id="KW-0547">Nucleotide-binding</keyword>
<keyword evidence="9" id="KW-0030">Aminoacyl-tRNA synthetase</keyword>
<evidence type="ECO:0000256" key="1">
    <source>
        <dbReference type="ARBA" id="ARBA00004496"/>
    </source>
</evidence>
<dbReference type="SMART" id="SM00863">
    <property type="entry name" value="tRNA_SAD"/>
    <property type="match status" value="1"/>
</dbReference>
<dbReference type="InterPro" id="IPR012675">
    <property type="entry name" value="Beta-grasp_dom_sf"/>
</dbReference>
<dbReference type="EMBL" id="MU853365">
    <property type="protein sequence ID" value="KAK4108200.1"/>
    <property type="molecule type" value="Genomic_DNA"/>
</dbReference>
<dbReference type="SUPFAM" id="SSF81271">
    <property type="entry name" value="TGS-like"/>
    <property type="match status" value="1"/>
</dbReference>
<dbReference type="GeneID" id="89942789"/>
<dbReference type="InterPro" id="IPR002314">
    <property type="entry name" value="aa-tRNA-synt_IIb"/>
</dbReference>
<evidence type="ECO:0000256" key="5">
    <source>
        <dbReference type="ARBA" id="ARBA00022598"/>
    </source>
</evidence>
<dbReference type="GO" id="GO:0005739">
    <property type="term" value="C:mitochondrion"/>
    <property type="evidence" value="ECO:0007669"/>
    <property type="project" value="TreeGrafter"/>
</dbReference>
<reference evidence="15" key="1">
    <citation type="journal article" date="2023" name="Mol. Phylogenet. Evol.">
        <title>Genome-scale phylogeny and comparative genomics of the fungal order Sordariales.</title>
        <authorList>
            <person name="Hensen N."/>
            <person name="Bonometti L."/>
            <person name="Westerberg I."/>
            <person name="Brannstrom I.O."/>
            <person name="Guillou S."/>
            <person name="Cros-Aarteil S."/>
            <person name="Calhoun S."/>
            <person name="Haridas S."/>
            <person name="Kuo A."/>
            <person name="Mondo S."/>
            <person name="Pangilinan J."/>
            <person name="Riley R."/>
            <person name="LaButti K."/>
            <person name="Andreopoulos B."/>
            <person name="Lipzen A."/>
            <person name="Chen C."/>
            <person name="Yan M."/>
            <person name="Daum C."/>
            <person name="Ng V."/>
            <person name="Clum A."/>
            <person name="Steindorff A."/>
            <person name="Ohm R.A."/>
            <person name="Martin F."/>
            <person name="Silar P."/>
            <person name="Natvig D.O."/>
            <person name="Lalanne C."/>
            <person name="Gautier V."/>
            <person name="Ament-Velasquez S.L."/>
            <person name="Kruys A."/>
            <person name="Hutchinson M.I."/>
            <person name="Powell A.J."/>
            <person name="Barry K."/>
            <person name="Miller A.N."/>
            <person name="Grigoriev I.V."/>
            <person name="Debuchy R."/>
            <person name="Gladieux P."/>
            <person name="Hiltunen Thoren M."/>
            <person name="Johannesson H."/>
        </authorList>
    </citation>
    <scope>NUCLEOTIDE SEQUENCE</scope>
    <source>
        <strain evidence="15">CBS 508.74</strain>
    </source>
</reference>
<dbReference type="InterPro" id="IPR018163">
    <property type="entry name" value="Thr/Ala-tRNA-synth_IIc_edit"/>
</dbReference>
<dbReference type="Gene3D" id="3.40.50.800">
    <property type="entry name" value="Anticodon-binding domain"/>
    <property type="match status" value="1"/>
</dbReference>
<feature type="region of interest" description="Disordered" evidence="12">
    <location>
        <begin position="1"/>
        <end position="20"/>
    </location>
</feature>
<evidence type="ECO:0000256" key="7">
    <source>
        <dbReference type="ARBA" id="ARBA00022840"/>
    </source>
</evidence>
<keyword evidence="7" id="KW-0067">ATP-binding</keyword>
<dbReference type="FunFam" id="3.10.20.30:FF:000006">
    <property type="entry name" value="Threonine--tRNA ligase, cytoplasmic"/>
    <property type="match status" value="1"/>
</dbReference>
<dbReference type="Pfam" id="PF03129">
    <property type="entry name" value="HGTP_anticodon"/>
    <property type="match status" value="1"/>
</dbReference>